<feature type="compositionally biased region" description="Pro residues" evidence="5">
    <location>
        <begin position="105"/>
        <end position="114"/>
    </location>
</feature>
<name>A0ABR3PQV2_9TREE</name>
<feature type="compositionally biased region" description="Basic and acidic residues" evidence="5">
    <location>
        <begin position="785"/>
        <end position="807"/>
    </location>
</feature>
<feature type="region of interest" description="Disordered" evidence="5">
    <location>
        <begin position="683"/>
        <end position="823"/>
    </location>
</feature>
<keyword evidence="4" id="KW-0539">Nucleus</keyword>
<dbReference type="RefSeq" id="XP_069204774.1">
    <property type="nucleotide sequence ID" value="XM_069356837.1"/>
</dbReference>
<evidence type="ECO:0000256" key="3">
    <source>
        <dbReference type="ARBA" id="ARBA00023125"/>
    </source>
</evidence>
<dbReference type="Pfam" id="PF04082">
    <property type="entry name" value="Fungal_trans"/>
    <property type="match status" value="1"/>
</dbReference>
<keyword evidence="3" id="KW-0238">DNA-binding</keyword>
<dbReference type="InterPro" id="IPR050987">
    <property type="entry name" value="AtrR-like"/>
</dbReference>
<feature type="domain" description="Xylanolytic transcriptional activator regulatory" evidence="6">
    <location>
        <begin position="316"/>
        <end position="389"/>
    </location>
</feature>
<feature type="compositionally biased region" description="Basic and acidic residues" evidence="5">
    <location>
        <begin position="42"/>
        <end position="52"/>
    </location>
</feature>
<gene>
    <name evidence="7" type="ORF">Q8F55_008440</name>
</gene>
<evidence type="ECO:0000256" key="4">
    <source>
        <dbReference type="ARBA" id="ARBA00023242"/>
    </source>
</evidence>
<feature type="compositionally biased region" description="Low complexity" evidence="5">
    <location>
        <begin position="32"/>
        <end position="41"/>
    </location>
</feature>
<feature type="compositionally biased region" description="Polar residues" evidence="5">
    <location>
        <begin position="690"/>
        <end position="706"/>
    </location>
</feature>
<feature type="region of interest" description="Disordered" evidence="5">
    <location>
        <begin position="1"/>
        <end position="121"/>
    </location>
</feature>
<sequence length="823" mass="89415">MARRVEAAAGSAGLTPAPTPPAPPPAVEDARPASSGSSRSAASKDGDLEVARPRKRSLSPTGRSPAREVKPKIASVESLLTVPAPSPRPRALSASDLPARATKPLPAPSAPPARRPSTEAAPAGPAHLLLVDADDQLVHAGPSSSLPLFARLGLVSTIQVSEHGEDGAAEADGDFFTWHANRSVPLVAPLDDKVDYLDLLLDVCDSERMYALIALHLNSPIFFPLLHGPSFLAEFAAVTRRRLLCTPQYGAFLMSILAATARLVPAAKDLLPAEERGDPGRQYYEFALYLMRISGSKLDIRYILALYRRELSAGVASSYVGEAISLAYAAGLHKSYEGFDLDSITTQIRIRLFWGLYILDTSLAYAHGRPSLIKLSDCTIDLPAVEAVKRTEVVDQQERERAVSLAANIKMLDVVIVLGQVLPMINSVKQPKRSYHDDGSAPLSRSELFGRTAHRLDKIEAGLPAFLKIEKDKEPIGPKFLVLQGLRVNAAITFARVLIAREALVAELDAPAPPTPDVQVHLEPPPVISPTHAQPRTPGKSLATRAAVRLSLSLLQIYTHYRRQGLLQHADYTAVTHLTAAAHTLLSGMVRSADVLHDHRADLVSIVELLGALSARFPVAEAEARLIAEVGRRLDSGGKEVRGLALRMLARTDTAKVAPPAVTVSKPPGATVPLPPLEAHPEFTRRESGESNASNESVLSFASATSDGRRDERGRRDSHSAPRREFPRAHSHERTPSHEYRDERGHARTASRDDHGHGHTRHTSREALFIGGLPVPRVQVSPTKQTHEYYDDERRDAAYQESHERGGAHWPRRPPQPLEQRAL</sequence>
<feature type="compositionally biased region" description="Basic and acidic residues" evidence="5">
    <location>
        <begin position="707"/>
        <end position="757"/>
    </location>
</feature>
<dbReference type="InterPro" id="IPR007219">
    <property type="entry name" value="XnlR_reg_dom"/>
</dbReference>
<evidence type="ECO:0000259" key="6">
    <source>
        <dbReference type="SMART" id="SM00906"/>
    </source>
</evidence>
<evidence type="ECO:0000313" key="8">
    <source>
        <dbReference type="Proteomes" id="UP001565368"/>
    </source>
</evidence>
<dbReference type="PANTHER" id="PTHR46910">
    <property type="entry name" value="TRANSCRIPTION FACTOR PDR1"/>
    <property type="match status" value="1"/>
</dbReference>
<evidence type="ECO:0000256" key="1">
    <source>
        <dbReference type="ARBA" id="ARBA00004123"/>
    </source>
</evidence>
<dbReference type="Proteomes" id="UP001565368">
    <property type="component" value="Unassembled WGS sequence"/>
</dbReference>
<keyword evidence="2" id="KW-0479">Metal-binding</keyword>
<keyword evidence="8" id="KW-1185">Reference proteome</keyword>
<proteinExistence type="predicted"/>
<feature type="compositionally biased region" description="Low complexity" evidence="5">
    <location>
        <begin position="7"/>
        <end position="16"/>
    </location>
</feature>
<organism evidence="7 8">
    <name type="scientific">Vanrija albida</name>
    <dbReference type="NCBI Taxonomy" id="181172"/>
    <lineage>
        <taxon>Eukaryota</taxon>
        <taxon>Fungi</taxon>
        <taxon>Dikarya</taxon>
        <taxon>Basidiomycota</taxon>
        <taxon>Agaricomycotina</taxon>
        <taxon>Tremellomycetes</taxon>
        <taxon>Trichosporonales</taxon>
        <taxon>Trichosporonaceae</taxon>
        <taxon>Vanrija</taxon>
    </lineage>
</organism>
<dbReference type="EMBL" id="JBBXJM010000007">
    <property type="protein sequence ID" value="KAL1404830.1"/>
    <property type="molecule type" value="Genomic_DNA"/>
</dbReference>
<evidence type="ECO:0000256" key="5">
    <source>
        <dbReference type="SAM" id="MobiDB-lite"/>
    </source>
</evidence>
<evidence type="ECO:0000256" key="2">
    <source>
        <dbReference type="ARBA" id="ARBA00022723"/>
    </source>
</evidence>
<accession>A0ABR3PQV2</accession>
<dbReference type="SMART" id="SM00906">
    <property type="entry name" value="Fungal_trans"/>
    <property type="match status" value="1"/>
</dbReference>
<dbReference type="CDD" id="cd12148">
    <property type="entry name" value="fungal_TF_MHR"/>
    <property type="match status" value="1"/>
</dbReference>
<feature type="compositionally biased region" description="Pro residues" evidence="5">
    <location>
        <begin position="17"/>
        <end position="26"/>
    </location>
</feature>
<feature type="region of interest" description="Disordered" evidence="5">
    <location>
        <begin position="659"/>
        <end position="678"/>
    </location>
</feature>
<reference evidence="7 8" key="1">
    <citation type="submission" date="2023-08" db="EMBL/GenBank/DDBJ databases">
        <title>Annotated Genome Sequence of Vanrija albida AlHP1.</title>
        <authorList>
            <person name="Herzog R."/>
        </authorList>
    </citation>
    <scope>NUCLEOTIDE SEQUENCE [LARGE SCALE GENOMIC DNA]</scope>
    <source>
        <strain evidence="7 8">AlHP1</strain>
    </source>
</reference>
<comment type="caution">
    <text evidence="7">The sequence shown here is derived from an EMBL/GenBank/DDBJ whole genome shotgun (WGS) entry which is preliminary data.</text>
</comment>
<comment type="subcellular location">
    <subcellularLocation>
        <location evidence="1">Nucleus</location>
    </subcellularLocation>
</comment>
<dbReference type="GeneID" id="95989483"/>
<protein>
    <recommendedName>
        <fullName evidence="6">Xylanolytic transcriptional activator regulatory domain-containing protein</fullName>
    </recommendedName>
</protein>
<evidence type="ECO:0000313" key="7">
    <source>
        <dbReference type="EMBL" id="KAL1404830.1"/>
    </source>
</evidence>
<dbReference type="PANTHER" id="PTHR46910:SF3">
    <property type="entry name" value="HALOTOLERANCE PROTEIN 9-RELATED"/>
    <property type="match status" value="1"/>
</dbReference>